<protein>
    <submittedName>
        <fullName evidence="1">Uncharacterized protein</fullName>
    </submittedName>
</protein>
<name>A0A511MSY6_9NOCA</name>
<dbReference type="EMBL" id="BJXA01000103">
    <property type="protein sequence ID" value="GEM43551.1"/>
    <property type="molecule type" value="Genomic_DNA"/>
</dbReference>
<comment type="caution">
    <text evidence="1">The sequence shown here is derived from an EMBL/GenBank/DDBJ whole genome shotgun (WGS) entry which is preliminary data.</text>
</comment>
<organism evidence="1 2">
    <name type="scientific">Nocardia ninae NBRC 108245</name>
    <dbReference type="NCBI Taxonomy" id="1210091"/>
    <lineage>
        <taxon>Bacteria</taxon>
        <taxon>Bacillati</taxon>
        <taxon>Actinomycetota</taxon>
        <taxon>Actinomycetes</taxon>
        <taxon>Mycobacteriales</taxon>
        <taxon>Nocardiaceae</taxon>
        <taxon>Nocardia</taxon>
    </lineage>
</organism>
<evidence type="ECO:0000313" key="1">
    <source>
        <dbReference type="EMBL" id="GEM43551.1"/>
    </source>
</evidence>
<reference evidence="1 2" key="1">
    <citation type="submission" date="2019-07" db="EMBL/GenBank/DDBJ databases">
        <title>Whole genome shotgun sequence of Nocardia ninae NBRC 108245.</title>
        <authorList>
            <person name="Hosoyama A."/>
            <person name="Uohara A."/>
            <person name="Ohji S."/>
            <person name="Ichikawa N."/>
        </authorList>
    </citation>
    <scope>NUCLEOTIDE SEQUENCE [LARGE SCALE GENOMIC DNA]</scope>
    <source>
        <strain evidence="1 2">NBRC 108245</strain>
    </source>
</reference>
<gene>
    <name evidence="1" type="ORF">NN4_80700</name>
</gene>
<keyword evidence="2" id="KW-1185">Reference proteome</keyword>
<dbReference type="Proteomes" id="UP000321424">
    <property type="component" value="Unassembled WGS sequence"/>
</dbReference>
<accession>A0A511MSY6</accession>
<dbReference type="AlphaFoldDB" id="A0A511MSY6"/>
<evidence type="ECO:0000313" key="2">
    <source>
        <dbReference type="Proteomes" id="UP000321424"/>
    </source>
</evidence>
<sequence length="75" mass="8099">MVPTATGPCSRTEVTPVFHSGHRVGSASTAHTSSVETAMNWVYVVVRAIPPTLAPTRPDQYVRIITHPRTKTNGT</sequence>
<proteinExistence type="predicted"/>